<dbReference type="InterPro" id="IPR023927">
    <property type="entry name" value="SbnA"/>
</dbReference>
<dbReference type="NCBIfam" id="TIGR03945">
    <property type="entry name" value="PLP_SbnA_fam"/>
    <property type="match status" value="1"/>
</dbReference>
<name>C1F4N7_ACIC5</name>
<gene>
    <name evidence="6" type="ordered locus">ACP_1153</name>
</gene>
<dbReference type="Gene3D" id="3.40.50.1100">
    <property type="match status" value="2"/>
</dbReference>
<dbReference type="InterPro" id="IPR036291">
    <property type="entry name" value="NAD(P)-bd_dom_sf"/>
</dbReference>
<dbReference type="InterPro" id="IPR001926">
    <property type="entry name" value="TrpB-like_PALP"/>
</dbReference>
<evidence type="ECO:0000256" key="2">
    <source>
        <dbReference type="ARBA" id="ARBA00011738"/>
    </source>
</evidence>
<organism evidence="6 7">
    <name type="scientific">Acidobacterium capsulatum (strain ATCC 51196 / DSM 11244 / BCRC 80197 / JCM 7670 / NBRC 15755 / NCIMB 13165 / 161)</name>
    <dbReference type="NCBI Taxonomy" id="240015"/>
    <lineage>
        <taxon>Bacteria</taxon>
        <taxon>Pseudomonadati</taxon>
        <taxon>Acidobacteriota</taxon>
        <taxon>Terriglobia</taxon>
        <taxon>Terriglobales</taxon>
        <taxon>Acidobacteriaceae</taxon>
        <taxon>Acidobacterium</taxon>
    </lineage>
</organism>
<feature type="domain" description="Tryptophan synthase beta chain-like PALP" evidence="5">
    <location>
        <begin position="13"/>
        <end position="301"/>
    </location>
</feature>
<dbReference type="Gene3D" id="3.40.50.720">
    <property type="entry name" value="NAD(P)-binding Rossmann-like Domain"/>
    <property type="match status" value="1"/>
</dbReference>
<dbReference type="GO" id="GO:0016639">
    <property type="term" value="F:oxidoreductase activity, acting on the CH-NH2 group of donors, NAD or NADP as acceptor"/>
    <property type="evidence" value="ECO:0007669"/>
    <property type="project" value="InterPro"/>
</dbReference>
<dbReference type="InterPro" id="IPR023401">
    <property type="entry name" value="ODC_N"/>
</dbReference>
<evidence type="ECO:0000259" key="5">
    <source>
        <dbReference type="Pfam" id="PF00291"/>
    </source>
</evidence>
<dbReference type="NCBIfam" id="TIGR03944">
    <property type="entry name" value="dehyd_SbnB_fam"/>
    <property type="match status" value="1"/>
</dbReference>
<dbReference type="HOGENOM" id="CLU_391740_0_0_0"/>
<dbReference type="GO" id="GO:0019290">
    <property type="term" value="P:siderophore biosynthetic process"/>
    <property type="evidence" value="ECO:0007669"/>
    <property type="project" value="InterPro"/>
</dbReference>
<dbReference type="CDD" id="cd01561">
    <property type="entry name" value="CBS_like"/>
    <property type="match status" value="1"/>
</dbReference>
<evidence type="ECO:0000313" key="7">
    <source>
        <dbReference type="Proteomes" id="UP000002207"/>
    </source>
</evidence>
<evidence type="ECO:0000256" key="4">
    <source>
        <dbReference type="ARBA" id="ARBA00022898"/>
    </source>
</evidence>
<protein>
    <submittedName>
        <fullName evidence="6">Pyridoxal-phosphate dependent enzyme/ornithine cyclodeaminase family protein</fullName>
    </submittedName>
</protein>
<proteinExistence type="predicted"/>
<dbReference type="Proteomes" id="UP000002207">
    <property type="component" value="Chromosome"/>
</dbReference>
<evidence type="ECO:0000256" key="3">
    <source>
        <dbReference type="ARBA" id="ARBA00022679"/>
    </source>
</evidence>
<dbReference type="GO" id="GO:1901605">
    <property type="term" value="P:alpha-amino acid metabolic process"/>
    <property type="evidence" value="ECO:0007669"/>
    <property type="project" value="UniProtKB-ARBA"/>
</dbReference>
<dbReference type="InterPro" id="IPR003462">
    <property type="entry name" value="ODC_Mu_crystall"/>
</dbReference>
<dbReference type="eggNOG" id="COG2423">
    <property type="taxonomic scope" value="Bacteria"/>
</dbReference>
<dbReference type="InterPro" id="IPR050214">
    <property type="entry name" value="Cys_Synth/Cystath_Beta-Synth"/>
</dbReference>
<dbReference type="RefSeq" id="WP_015896309.1">
    <property type="nucleotide sequence ID" value="NC_012483.1"/>
</dbReference>
<dbReference type="KEGG" id="aca:ACP_1153"/>
<dbReference type="Pfam" id="PF02423">
    <property type="entry name" value="OCD_Mu_crystall"/>
    <property type="match status" value="1"/>
</dbReference>
<keyword evidence="7" id="KW-1185">Reference proteome</keyword>
<dbReference type="SUPFAM" id="SSF51735">
    <property type="entry name" value="NAD(P)-binding Rossmann-fold domains"/>
    <property type="match status" value="1"/>
</dbReference>
<dbReference type="SUPFAM" id="SSF53686">
    <property type="entry name" value="Tryptophan synthase beta subunit-like PLP-dependent enzymes"/>
    <property type="match status" value="1"/>
</dbReference>
<dbReference type="InterPro" id="IPR023866">
    <property type="entry name" value="SbnB"/>
</dbReference>
<sequence>MRDTAFPLYSGILSTIGNTPLVPLKRLFSGISFELYAKLEMLNPSGSSKDRTALSLLREAWDAGRITAASTIVESSSGNLGIGIAQFCAYMGLRFICVVDSRTTPVNLKILEAYGVEISLVDVCDAPNGDLLRARIARVQRLCREIPDSFWPNQYANTANARAHHTTMREIYESLHGQVDYLFVATSTCGTLRGCAEFLRNAGASTKIIAVDAEGSVIFGGHPGRRLIPGHGASRVPELYQPGLESAHVKVSDLDCVTGCYQLLHREAIFAGGSSGGIVSAAARLKDEIPAGSTCVMILCDRGERYLDTIYSRQWVQESLGQGAVERPPAIISRASGNGVAAHESALPSKSKTGMLMLRGEEIIQLLEHREHEIIQSIRDAYITRESGGYSLPNCEYLRFPGNTVDRIIPKPAYLGGPFQAAGIKWVASFPGNLQVRLERASATLILNSVKTGFAEVMMEGSVISSYRTAASAALAADVLHAGKSTSTLGLIGCGPINFQVLRFLLYTRPEVRDILLYDSDPCRTSQFEACCRSLCDGRTVTRATRGQHVLEQASIVSIATNAVTPHIDNFAGRGNDLTLLHISLRDLTPQAIGQADNIVDDIDHVCSNDTSLDLAARSLGHRHFIRATLGEVLVGKQLPRSGVGPLVFSPFGLGILDIAIGCLVRDLAAAAHAGTAIEDFQPVPWAQRTY</sequence>
<dbReference type="InterPro" id="IPR036052">
    <property type="entry name" value="TrpB-like_PALP_sf"/>
</dbReference>
<dbReference type="PANTHER" id="PTHR10314">
    <property type="entry name" value="CYSTATHIONINE BETA-SYNTHASE"/>
    <property type="match status" value="1"/>
</dbReference>
<reference evidence="6 7" key="1">
    <citation type="journal article" date="2009" name="Appl. Environ. Microbiol.">
        <title>Three genomes from the phylum Acidobacteria provide insight into the lifestyles of these microorganisms in soils.</title>
        <authorList>
            <person name="Ward N.L."/>
            <person name="Challacombe J.F."/>
            <person name="Janssen P.H."/>
            <person name="Henrissat B."/>
            <person name="Coutinho P.M."/>
            <person name="Wu M."/>
            <person name="Xie G."/>
            <person name="Haft D.H."/>
            <person name="Sait M."/>
            <person name="Badger J."/>
            <person name="Barabote R.D."/>
            <person name="Bradley B."/>
            <person name="Brettin T.S."/>
            <person name="Brinkac L.M."/>
            <person name="Bruce D."/>
            <person name="Creasy T."/>
            <person name="Daugherty S.C."/>
            <person name="Davidsen T.M."/>
            <person name="DeBoy R.T."/>
            <person name="Detter J.C."/>
            <person name="Dodson R.J."/>
            <person name="Durkin A.S."/>
            <person name="Ganapathy A."/>
            <person name="Gwinn-Giglio M."/>
            <person name="Han C.S."/>
            <person name="Khouri H."/>
            <person name="Kiss H."/>
            <person name="Kothari S.P."/>
            <person name="Madupu R."/>
            <person name="Nelson K.E."/>
            <person name="Nelson W.C."/>
            <person name="Paulsen I."/>
            <person name="Penn K."/>
            <person name="Ren Q."/>
            <person name="Rosovitz M.J."/>
            <person name="Selengut J.D."/>
            <person name="Shrivastava S."/>
            <person name="Sullivan S.A."/>
            <person name="Tapia R."/>
            <person name="Thompson L.S."/>
            <person name="Watkins K.L."/>
            <person name="Yang Q."/>
            <person name="Yu C."/>
            <person name="Zafar N."/>
            <person name="Zhou L."/>
            <person name="Kuske C.R."/>
        </authorList>
    </citation>
    <scope>NUCLEOTIDE SEQUENCE [LARGE SCALE GENOMIC DNA]</scope>
    <source>
        <strain evidence="7">ATCC 51196 / DSM 11244 / BCRC 80197 / JCM 7670 / NBRC 15755 / NCIMB 13165 / 161</strain>
    </source>
</reference>
<comment type="cofactor">
    <cofactor evidence="1">
        <name>pyridoxal 5'-phosphate</name>
        <dbReference type="ChEBI" id="CHEBI:597326"/>
    </cofactor>
</comment>
<keyword evidence="4" id="KW-0663">Pyridoxal phosphate</keyword>
<dbReference type="STRING" id="240015.ACP_1153"/>
<dbReference type="InParanoid" id="C1F4N7"/>
<dbReference type="GO" id="GO:0016740">
    <property type="term" value="F:transferase activity"/>
    <property type="evidence" value="ECO:0007669"/>
    <property type="project" value="UniProtKB-KW"/>
</dbReference>
<dbReference type="Gene3D" id="3.30.1780.10">
    <property type="entry name" value="ornithine cyclodeaminase, domain 1"/>
    <property type="match status" value="1"/>
</dbReference>
<accession>C1F4N7</accession>
<dbReference type="Pfam" id="PF00291">
    <property type="entry name" value="PALP"/>
    <property type="match status" value="1"/>
</dbReference>
<dbReference type="AlphaFoldDB" id="C1F4N7"/>
<evidence type="ECO:0000313" key="6">
    <source>
        <dbReference type="EMBL" id="ACO34366.1"/>
    </source>
</evidence>
<keyword evidence="3" id="KW-0808">Transferase</keyword>
<dbReference type="eggNOG" id="COG0031">
    <property type="taxonomic scope" value="Bacteria"/>
</dbReference>
<evidence type="ECO:0000256" key="1">
    <source>
        <dbReference type="ARBA" id="ARBA00001933"/>
    </source>
</evidence>
<dbReference type="EMBL" id="CP001472">
    <property type="protein sequence ID" value="ACO34366.1"/>
    <property type="molecule type" value="Genomic_DNA"/>
</dbReference>
<comment type="subunit">
    <text evidence="2">Homodimer.</text>
</comment>